<dbReference type="EMBL" id="CM056742">
    <property type="protein sequence ID" value="KAJ8677931.1"/>
    <property type="molecule type" value="Genomic_DNA"/>
</dbReference>
<proteinExistence type="predicted"/>
<keyword evidence="2" id="KW-1185">Reference proteome</keyword>
<sequence>MSCDTGGNSAAEFIEKIVQCISSIESSRNIADYIEILSKSSRILEDWQELTKKFYNVKDPRTIEKDSKKLSIRFQRSLEDIRRRVRRQSPRVQQNDRMQKCSLSSEDAQVKEEDGVSFKMKQNVSGGRANDPSNRENDIMSIENLVVSTSDGDLSTSLQSTVDLQSSTNYSASPTPITIFSSFSSFDSSPICIPLGEKVCNVSKTVPSSYTVAVTKSSEEESYASVDQEPKFLNHLNDAMSPERTIVDPESLVTQSGISTTQNSSSIHVTSPHNLLPDTASATPLTAAPTPANRPCNSLHLGPSYTVISTRPDPRFWGSWQTATSTIVPISATNFQPPTGLQHVRTISVPAIGLNYRLSTGPKAAGSMVAPAKYSGYLIPGGLHSAASAANPASRGVSSSKVPQAPASSNTSHTTVPLAAKLARLCSKRQSATFATYASNTNTLNDSRGSPPSSGTSSTGQCQRQKSQNDQPCKCIHCKGPVAESFGYFPGYLNNISEPPSDAALRVASLLDAAPNIVGATASADGHTLPQDPGSRQDMPESANKPRQRTNKVARVRQGRESDQSKLQRCRKFGSTGGKKKPRMPMQHDGFIYAYERTSGNGTE</sequence>
<accession>A0ACC2P3B6</accession>
<evidence type="ECO:0000313" key="1">
    <source>
        <dbReference type="EMBL" id="KAJ8677931.1"/>
    </source>
</evidence>
<dbReference type="Proteomes" id="UP001239111">
    <property type="component" value="Chromosome 2"/>
</dbReference>
<gene>
    <name evidence="1" type="ORF">QAD02_013718</name>
</gene>
<protein>
    <submittedName>
        <fullName evidence="1">Uncharacterized protein</fullName>
    </submittedName>
</protein>
<organism evidence="1 2">
    <name type="scientific">Eretmocerus hayati</name>
    <dbReference type="NCBI Taxonomy" id="131215"/>
    <lineage>
        <taxon>Eukaryota</taxon>
        <taxon>Metazoa</taxon>
        <taxon>Ecdysozoa</taxon>
        <taxon>Arthropoda</taxon>
        <taxon>Hexapoda</taxon>
        <taxon>Insecta</taxon>
        <taxon>Pterygota</taxon>
        <taxon>Neoptera</taxon>
        <taxon>Endopterygota</taxon>
        <taxon>Hymenoptera</taxon>
        <taxon>Apocrita</taxon>
        <taxon>Proctotrupomorpha</taxon>
        <taxon>Chalcidoidea</taxon>
        <taxon>Aphelinidae</taxon>
        <taxon>Aphelininae</taxon>
        <taxon>Eretmocerus</taxon>
    </lineage>
</organism>
<reference evidence="1" key="1">
    <citation type="submission" date="2023-04" db="EMBL/GenBank/DDBJ databases">
        <title>A chromosome-level genome assembly of the parasitoid wasp Eretmocerus hayati.</title>
        <authorList>
            <person name="Zhong Y."/>
            <person name="Liu S."/>
            <person name="Liu Y."/>
        </authorList>
    </citation>
    <scope>NUCLEOTIDE SEQUENCE</scope>
    <source>
        <strain evidence="1">ZJU_SS_LIU_2023</strain>
    </source>
</reference>
<evidence type="ECO:0000313" key="2">
    <source>
        <dbReference type="Proteomes" id="UP001239111"/>
    </source>
</evidence>
<comment type="caution">
    <text evidence="1">The sequence shown here is derived from an EMBL/GenBank/DDBJ whole genome shotgun (WGS) entry which is preliminary data.</text>
</comment>
<name>A0ACC2P3B6_9HYME</name>